<feature type="transmembrane region" description="Helical" evidence="1">
    <location>
        <begin position="154"/>
        <end position="174"/>
    </location>
</feature>
<keyword evidence="1" id="KW-1133">Transmembrane helix</keyword>
<evidence type="ECO:0000256" key="2">
    <source>
        <dbReference type="SAM" id="SignalP"/>
    </source>
</evidence>
<name>A0A923MQA0_9BURK</name>
<dbReference type="EMBL" id="JACORT010000001">
    <property type="protein sequence ID" value="MBC5782209.1"/>
    <property type="molecule type" value="Genomic_DNA"/>
</dbReference>
<proteinExistence type="predicted"/>
<protein>
    <recommendedName>
        <fullName evidence="5">Calcium incorporation protein MxaA</fullName>
    </recommendedName>
</protein>
<keyword evidence="4" id="KW-1185">Reference proteome</keyword>
<evidence type="ECO:0008006" key="5">
    <source>
        <dbReference type="Google" id="ProtNLM"/>
    </source>
</evidence>
<dbReference type="RefSeq" id="WP_187074920.1">
    <property type="nucleotide sequence ID" value="NZ_JACORT010000001.1"/>
</dbReference>
<organism evidence="3 4">
    <name type="scientific">Ramlibacter cellulosilyticus</name>
    <dbReference type="NCBI Taxonomy" id="2764187"/>
    <lineage>
        <taxon>Bacteria</taxon>
        <taxon>Pseudomonadati</taxon>
        <taxon>Pseudomonadota</taxon>
        <taxon>Betaproteobacteria</taxon>
        <taxon>Burkholderiales</taxon>
        <taxon>Comamonadaceae</taxon>
        <taxon>Ramlibacter</taxon>
    </lineage>
</organism>
<dbReference type="Proteomes" id="UP000608513">
    <property type="component" value="Unassembled WGS sequence"/>
</dbReference>
<evidence type="ECO:0000313" key="4">
    <source>
        <dbReference type="Proteomes" id="UP000608513"/>
    </source>
</evidence>
<keyword evidence="2" id="KW-0732">Signal</keyword>
<feature type="signal peptide" evidence="2">
    <location>
        <begin position="1"/>
        <end position="17"/>
    </location>
</feature>
<evidence type="ECO:0000313" key="3">
    <source>
        <dbReference type="EMBL" id="MBC5782209.1"/>
    </source>
</evidence>
<evidence type="ECO:0000256" key="1">
    <source>
        <dbReference type="SAM" id="Phobius"/>
    </source>
</evidence>
<accession>A0A923MQA0</accession>
<feature type="chain" id="PRO_5036965240" description="Calcium incorporation protein MxaA" evidence="2">
    <location>
        <begin position="18"/>
        <end position="279"/>
    </location>
</feature>
<sequence>MKAAACLVLLASLATHAQVRDAVVEQPRPFGYTVGDIATQRVQLPDGFAPASLPEAARASAWLERRPVRIERGADGRRWMVVDYQLVNAPRTLATVTVPGWELAGPTGTAPLRVAAATLSVGPLTTPAAADQAVPLRPDRPPPAIDTATLRRQLWLWAGALAATLAAWLAYAGWNAWRASSTLPFARALRELRGQDDATVAAHVALHHAFDRTAGRVVHAGSLAPLFDSAPHLRALQPQIERFYAQSAALFFGGGLPGDAESPAALCRRLRRLERRHVP</sequence>
<dbReference type="AlphaFoldDB" id="A0A923MQA0"/>
<keyword evidence="1" id="KW-0812">Transmembrane</keyword>
<reference evidence="3" key="1">
    <citation type="submission" date="2020-08" db="EMBL/GenBank/DDBJ databases">
        <title>Ramlibacter sp. USB13 16S ribosomal RNA gene genome sequencing and assembly.</title>
        <authorList>
            <person name="Kang M."/>
        </authorList>
    </citation>
    <scope>NUCLEOTIDE SEQUENCE</scope>
    <source>
        <strain evidence="3">USB13</strain>
    </source>
</reference>
<keyword evidence="1" id="KW-0472">Membrane</keyword>
<gene>
    <name evidence="3" type="ORF">H8N03_04580</name>
</gene>
<comment type="caution">
    <text evidence="3">The sequence shown here is derived from an EMBL/GenBank/DDBJ whole genome shotgun (WGS) entry which is preliminary data.</text>
</comment>